<evidence type="ECO:0000313" key="1">
    <source>
        <dbReference type="EMBL" id="AFC86287.1"/>
    </source>
</evidence>
<sequence>MKLSDVSLNDIRLSLTTDHPAWAGGGVMPGHGMAQLWWNA</sequence>
<dbReference type="AlphaFoldDB" id="H8L0W7"/>
<reference evidence="1" key="1">
    <citation type="submission" date="2012-02" db="EMBL/GenBank/DDBJ databases">
        <title>The complete genome of Frateuria aurantia DSM 6220.</title>
        <authorList>
            <consortium name="US DOE Joint Genome Institute (JGI-PGF)"/>
            <person name="Lucas S."/>
            <person name="Copeland A."/>
            <person name="Lapidus A."/>
            <person name="Glavina del Rio T."/>
            <person name="Dalin E."/>
            <person name="Tice H."/>
            <person name="Bruce D."/>
            <person name="Goodwin L."/>
            <person name="Pitluck S."/>
            <person name="Peters L."/>
            <person name="Ovchinnikova G."/>
            <person name="Teshima H."/>
            <person name="Kyrpides N."/>
            <person name="Mavromatis K."/>
            <person name="Ivanova N."/>
            <person name="Brettin T."/>
            <person name="Detter J.C."/>
            <person name="Han C."/>
            <person name="Larimer F."/>
            <person name="Land M."/>
            <person name="Hauser L."/>
            <person name="Markowitz V."/>
            <person name="Cheng J.-F."/>
            <person name="Hugenholtz P."/>
            <person name="Woyke T."/>
            <person name="Wu D."/>
            <person name="Brambilla E."/>
            <person name="Klenk H.-P."/>
            <person name="Eisen J.A."/>
        </authorList>
    </citation>
    <scope>NUCLEOTIDE SEQUENCE</scope>
    <source>
        <strain evidence="1">DSM 6220</strain>
    </source>
</reference>
<dbReference type="Proteomes" id="UP000005234">
    <property type="component" value="Chromosome"/>
</dbReference>
<accession>H8L0W7</accession>
<name>H8L0W7_FRAAD</name>
<evidence type="ECO:0000313" key="2">
    <source>
        <dbReference type="Proteomes" id="UP000005234"/>
    </source>
</evidence>
<keyword evidence="2" id="KW-1185">Reference proteome</keyword>
<proteinExistence type="predicted"/>
<organism evidence="1 2">
    <name type="scientific">Frateuria aurantia (strain ATCC 33424 / DSM 6220 / KCTC 2777 / LMG 1558 / NBRC 3245 / NCIMB 13370)</name>
    <name type="common">Acetobacter aurantius</name>
    <dbReference type="NCBI Taxonomy" id="767434"/>
    <lineage>
        <taxon>Bacteria</taxon>
        <taxon>Pseudomonadati</taxon>
        <taxon>Pseudomonadota</taxon>
        <taxon>Gammaproteobacteria</taxon>
        <taxon>Lysobacterales</taxon>
        <taxon>Rhodanobacteraceae</taxon>
        <taxon>Frateuria</taxon>
    </lineage>
</organism>
<dbReference type="EMBL" id="CP003350">
    <property type="protein sequence ID" value="AFC86287.1"/>
    <property type="molecule type" value="Genomic_DNA"/>
</dbReference>
<dbReference type="HOGENOM" id="CLU_3290042_0_0_6"/>
<dbReference type="KEGG" id="fau:Fraau_1896"/>
<protein>
    <submittedName>
        <fullName evidence="1">Uncharacterized protein</fullName>
    </submittedName>
</protein>
<gene>
    <name evidence="1" type="ordered locus">Fraau_1896</name>
</gene>